<feature type="domain" description="CUE" evidence="7">
    <location>
        <begin position="236"/>
        <end position="279"/>
    </location>
</feature>
<keyword evidence="3" id="KW-0391">Immunity</keyword>
<evidence type="ECO:0000256" key="5">
    <source>
        <dbReference type="ARBA" id="ARBA00023198"/>
    </source>
</evidence>
<dbReference type="OrthoDB" id="9942608at2759"/>
<evidence type="ECO:0000256" key="1">
    <source>
        <dbReference type="ARBA" id="ARBA00009278"/>
    </source>
</evidence>
<dbReference type="Proteomes" id="UP000887116">
    <property type="component" value="Unassembled WGS sequence"/>
</dbReference>
<dbReference type="Pfam" id="PF00168">
    <property type="entry name" value="C2"/>
    <property type="match status" value="1"/>
</dbReference>
<reference evidence="8" key="1">
    <citation type="submission" date="2020-07" db="EMBL/GenBank/DDBJ databases">
        <title>Multicomponent nature underlies the extraordinary mechanical properties of spider dragline silk.</title>
        <authorList>
            <person name="Kono N."/>
            <person name="Nakamura H."/>
            <person name="Mori M."/>
            <person name="Yoshida Y."/>
            <person name="Ohtoshi R."/>
            <person name="Malay A.D."/>
            <person name="Moran D.A.P."/>
            <person name="Tomita M."/>
            <person name="Numata K."/>
            <person name="Arakawa K."/>
        </authorList>
    </citation>
    <scope>NUCLEOTIDE SEQUENCE</scope>
</reference>
<evidence type="ECO:0000259" key="7">
    <source>
        <dbReference type="PROSITE" id="PS51140"/>
    </source>
</evidence>
<accession>A0A8X6KB90</accession>
<dbReference type="GO" id="GO:0043130">
    <property type="term" value="F:ubiquitin binding"/>
    <property type="evidence" value="ECO:0007669"/>
    <property type="project" value="InterPro"/>
</dbReference>
<dbReference type="AlphaFoldDB" id="A0A8X6KB90"/>
<keyword evidence="5" id="KW-0395">Inflammatory response</keyword>
<dbReference type="InterPro" id="IPR035892">
    <property type="entry name" value="C2_domain_sf"/>
</dbReference>
<dbReference type="GO" id="GO:0005737">
    <property type="term" value="C:cytoplasm"/>
    <property type="evidence" value="ECO:0007669"/>
    <property type="project" value="TreeGrafter"/>
</dbReference>
<dbReference type="PANTHER" id="PTHR16461">
    <property type="entry name" value="TOLL-INTERACTING PROTEIN"/>
    <property type="match status" value="1"/>
</dbReference>
<dbReference type="PROSITE" id="PS50004">
    <property type="entry name" value="C2"/>
    <property type="match status" value="1"/>
</dbReference>
<dbReference type="Pfam" id="PF02845">
    <property type="entry name" value="CUE"/>
    <property type="match status" value="1"/>
</dbReference>
<feature type="domain" description="C2" evidence="6">
    <location>
        <begin position="45"/>
        <end position="164"/>
    </location>
</feature>
<evidence type="ECO:0000256" key="2">
    <source>
        <dbReference type="ARBA" id="ARBA00022588"/>
    </source>
</evidence>
<name>A0A8X6KB90_TRICU</name>
<evidence type="ECO:0000256" key="3">
    <source>
        <dbReference type="ARBA" id="ARBA00022859"/>
    </source>
</evidence>
<comment type="similarity">
    <text evidence="1">Belongs to the tollip family.</text>
</comment>
<evidence type="ECO:0000313" key="9">
    <source>
        <dbReference type="Proteomes" id="UP000887116"/>
    </source>
</evidence>
<organism evidence="8 9">
    <name type="scientific">Trichonephila clavata</name>
    <name type="common">Joro spider</name>
    <name type="synonym">Nephila clavata</name>
    <dbReference type="NCBI Taxonomy" id="2740835"/>
    <lineage>
        <taxon>Eukaryota</taxon>
        <taxon>Metazoa</taxon>
        <taxon>Ecdysozoa</taxon>
        <taxon>Arthropoda</taxon>
        <taxon>Chelicerata</taxon>
        <taxon>Arachnida</taxon>
        <taxon>Araneae</taxon>
        <taxon>Araneomorphae</taxon>
        <taxon>Entelegynae</taxon>
        <taxon>Araneoidea</taxon>
        <taxon>Nephilidae</taxon>
        <taxon>Trichonephila</taxon>
    </lineage>
</organism>
<dbReference type="PANTHER" id="PTHR16461:SF5">
    <property type="entry name" value="TOLL-INTERACTING PROTEIN"/>
    <property type="match status" value="1"/>
</dbReference>
<dbReference type="EMBL" id="BMAO01010523">
    <property type="protein sequence ID" value="GFQ67756.1"/>
    <property type="molecule type" value="Genomic_DNA"/>
</dbReference>
<sequence length="281" mass="31606">MASYEPMNDNYENKSEERRKQVMLGELPDDFLRVTPLTSEQQLSLDEQTAIALQHQFTVASAVSGRLTISVVEAKLNKNYGLTRMDPYVRLRIGNTIYETNTDYNGARNPRWNKSFNCFFISQDKTIHLEIFDECAFSLDERIAWASYDIPKSVLQGETVNEWIELSGKLGEKKEGTINIVITCQPIPAGTLIYHPKSMVTVIPYGPFAGKEGVVSQEGARSVSSANADVSADVITTEEEFKQVIEMFPNIEEDIVRAIMESNRGNKEHIINALLELSDVT</sequence>
<proteinExistence type="inferred from homology"/>
<dbReference type="GO" id="GO:0006511">
    <property type="term" value="P:ubiquitin-dependent protein catabolic process"/>
    <property type="evidence" value="ECO:0007669"/>
    <property type="project" value="TreeGrafter"/>
</dbReference>
<keyword evidence="9" id="KW-1185">Reference proteome</keyword>
<dbReference type="SUPFAM" id="SSF49562">
    <property type="entry name" value="C2 domain (Calcium/lipid-binding domain, CaLB)"/>
    <property type="match status" value="1"/>
</dbReference>
<protein>
    <submittedName>
        <fullName evidence="8">Toll-interacting protein</fullName>
    </submittedName>
</protein>
<dbReference type="Gene3D" id="1.10.8.10">
    <property type="entry name" value="DNA helicase RuvA subunit, C-terminal domain"/>
    <property type="match status" value="1"/>
</dbReference>
<dbReference type="PROSITE" id="PS51140">
    <property type="entry name" value="CUE"/>
    <property type="match status" value="1"/>
</dbReference>
<dbReference type="SMART" id="SM00239">
    <property type="entry name" value="C2"/>
    <property type="match status" value="1"/>
</dbReference>
<evidence type="ECO:0000256" key="4">
    <source>
        <dbReference type="ARBA" id="ARBA00023006"/>
    </source>
</evidence>
<dbReference type="InterPro" id="IPR009060">
    <property type="entry name" value="UBA-like_sf"/>
</dbReference>
<dbReference type="GO" id="GO:0006914">
    <property type="term" value="P:autophagy"/>
    <property type="evidence" value="ECO:0007669"/>
    <property type="project" value="UniProtKB-KW"/>
</dbReference>
<dbReference type="SMART" id="SM00546">
    <property type="entry name" value="CUE"/>
    <property type="match status" value="1"/>
</dbReference>
<gene>
    <name evidence="8" type="primary">tollip</name>
    <name evidence="8" type="ORF">TNCT_283091</name>
</gene>
<dbReference type="Gene3D" id="2.60.40.150">
    <property type="entry name" value="C2 domain"/>
    <property type="match status" value="1"/>
</dbReference>
<evidence type="ECO:0000313" key="8">
    <source>
        <dbReference type="EMBL" id="GFQ67756.1"/>
    </source>
</evidence>
<dbReference type="InterPro" id="IPR003892">
    <property type="entry name" value="CUE"/>
</dbReference>
<evidence type="ECO:0000259" key="6">
    <source>
        <dbReference type="PROSITE" id="PS50004"/>
    </source>
</evidence>
<keyword evidence="4" id="KW-0072">Autophagy</keyword>
<dbReference type="SUPFAM" id="SSF46934">
    <property type="entry name" value="UBA-like"/>
    <property type="match status" value="1"/>
</dbReference>
<dbReference type="GO" id="GO:0045087">
    <property type="term" value="P:innate immune response"/>
    <property type="evidence" value="ECO:0007669"/>
    <property type="project" value="UniProtKB-KW"/>
</dbReference>
<keyword evidence="2" id="KW-0399">Innate immunity</keyword>
<dbReference type="InterPro" id="IPR000008">
    <property type="entry name" value="C2_dom"/>
</dbReference>
<comment type="caution">
    <text evidence="8">The sequence shown here is derived from an EMBL/GenBank/DDBJ whole genome shotgun (WGS) entry which is preliminary data.</text>
</comment>
<dbReference type="GO" id="GO:0031624">
    <property type="term" value="F:ubiquitin conjugating enzyme binding"/>
    <property type="evidence" value="ECO:0007669"/>
    <property type="project" value="TreeGrafter"/>
</dbReference>